<sequence length="325" mass="36188">MLSSKFNEDLKRGVLEPLLREVQEDDTLLLGVRNGYISVYYRGGQLLKVEADGASGYKVTFDSNHDKSGVLPGRFARHGCADVLTQRLRSVEDTAVLVDVLSEVKRVMDRSPKLKSALEREFQQVAARVNSRARSANSSHYFVTDIEHASDNARFDMLGVRWKHDERSNRSRLVPVLFEVKYGVSSLAGGAGIVDHLEKTLTQLALADFRARLAANVESQFNQLADLQLLTFNRGTSTHKFSVVDDHVQIVFLLAEYVPHSSQLKPMLDECDKKMRVAQESLAAAGVTVDLRFACGSLCGYAMYDCTMLSTDGVRKLLSAWEPVN</sequence>
<proteinExistence type="predicted"/>
<dbReference type="AlphaFoldDB" id="A0A290XAI7"/>
<evidence type="ECO:0000313" key="1">
    <source>
        <dbReference type="EMBL" id="ATD66081.1"/>
    </source>
</evidence>
<gene>
    <name evidence="1" type="ORF">CNR27_00245</name>
</gene>
<accession>A0A290XAI7</accession>
<evidence type="ECO:0000313" key="2">
    <source>
        <dbReference type="Proteomes" id="UP000218968"/>
    </source>
</evidence>
<dbReference type="KEGG" id="lum:CNR27_00245"/>
<dbReference type="Proteomes" id="UP000218968">
    <property type="component" value="Chromosome"/>
</dbReference>
<name>A0A290XAI7_9GAMM</name>
<organism evidence="1 2">
    <name type="scientific">Luteimonas chenhongjianii</name>
    <dbReference type="NCBI Taxonomy" id="2006110"/>
    <lineage>
        <taxon>Bacteria</taxon>
        <taxon>Pseudomonadati</taxon>
        <taxon>Pseudomonadota</taxon>
        <taxon>Gammaproteobacteria</taxon>
        <taxon>Lysobacterales</taxon>
        <taxon>Lysobacteraceae</taxon>
        <taxon>Luteimonas</taxon>
    </lineage>
</organism>
<dbReference type="EMBL" id="CP023406">
    <property type="protein sequence ID" value="ATD66081.1"/>
    <property type="molecule type" value="Genomic_DNA"/>
</dbReference>
<reference evidence="2" key="1">
    <citation type="submission" date="2017-09" db="EMBL/GenBank/DDBJ databases">
        <title>Luteimonas liuhanmingii sp.nov., isolated from the intestinal contents of Tibetan Plateau Pika in Yushu, Qinghai Province, China.</title>
        <authorList>
            <person name="Gui Z."/>
        </authorList>
    </citation>
    <scope>NUCLEOTIDE SEQUENCE [LARGE SCALE GENOMIC DNA]</scope>
    <source>
        <strain evidence="2">100111</strain>
    </source>
</reference>
<protein>
    <submittedName>
        <fullName evidence="1">Uncharacterized protein</fullName>
    </submittedName>
</protein>
<keyword evidence="2" id="KW-1185">Reference proteome</keyword>